<accession>A0A401P839</accession>
<feature type="region of interest" description="Disordered" evidence="1">
    <location>
        <begin position="11"/>
        <end position="75"/>
    </location>
</feature>
<sequence>MPECGVVGCLIDKGADHPRAGQSAAPIETEESETQIPEKSPSEIIAAESASTVEQQPVELPDCQKKRKSPDRLRF</sequence>
<name>A0A401P839_SCYTO</name>
<gene>
    <name evidence="2" type="ORF">scyTo_0008358</name>
</gene>
<comment type="caution">
    <text evidence="2">The sequence shown here is derived from an EMBL/GenBank/DDBJ whole genome shotgun (WGS) entry which is preliminary data.</text>
</comment>
<evidence type="ECO:0000313" key="2">
    <source>
        <dbReference type="EMBL" id="GCB69274.1"/>
    </source>
</evidence>
<protein>
    <submittedName>
        <fullName evidence="2">Uncharacterized protein</fullName>
    </submittedName>
</protein>
<dbReference type="EMBL" id="BFAA01003180">
    <property type="protein sequence ID" value="GCB69274.1"/>
    <property type="molecule type" value="Genomic_DNA"/>
</dbReference>
<keyword evidence="3" id="KW-1185">Reference proteome</keyword>
<proteinExistence type="predicted"/>
<dbReference type="AlphaFoldDB" id="A0A401P839"/>
<evidence type="ECO:0000313" key="3">
    <source>
        <dbReference type="Proteomes" id="UP000288216"/>
    </source>
</evidence>
<feature type="compositionally biased region" description="Low complexity" evidence="1">
    <location>
        <begin position="42"/>
        <end position="51"/>
    </location>
</feature>
<organism evidence="2 3">
    <name type="scientific">Scyliorhinus torazame</name>
    <name type="common">Cloudy catshark</name>
    <name type="synonym">Catulus torazame</name>
    <dbReference type="NCBI Taxonomy" id="75743"/>
    <lineage>
        <taxon>Eukaryota</taxon>
        <taxon>Metazoa</taxon>
        <taxon>Chordata</taxon>
        <taxon>Craniata</taxon>
        <taxon>Vertebrata</taxon>
        <taxon>Chondrichthyes</taxon>
        <taxon>Elasmobranchii</taxon>
        <taxon>Galeomorphii</taxon>
        <taxon>Galeoidea</taxon>
        <taxon>Carcharhiniformes</taxon>
        <taxon>Scyliorhinidae</taxon>
        <taxon>Scyliorhinus</taxon>
    </lineage>
</organism>
<evidence type="ECO:0000256" key="1">
    <source>
        <dbReference type="SAM" id="MobiDB-lite"/>
    </source>
</evidence>
<reference evidence="2 3" key="1">
    <citation type="journal article" date="2018" name="Nat. Ecol. Evol.">
        <title>Shark genomes provide insights into elasmobranch evolution and the origin of vertebrates.</title>
        <authorList>
            <person name="Hara Y"/>
            <person name="Yamaguchi K"/>
            <person name="Onimaru K"/>
            <person name="Kadota M"/>
            <person name="Koyanagi M"/>
            <person name="Keeley SD"/>
            <person name="Tatsumi K"/>
            <person name="Tanaka K"/>
            <person name="Motone F"/>
            <person name="Kageyama Y"/>
            <person name="Nozu R"/>
            <person name="Adachi N"/>
            <person name="Nishimura O"/>
            <person name="Nakagawa R"/>
            <person name="Tanegashima C"/>
            <person name="Kiyatake I"/>
            <person name="Matsumoto R"/>
            <person name="Murakumo K"/>
            <person name="Nishida K"/>
            <person name="Terakita A"/>
            <person name="Kuratani S"/>
            <person name="Sato K"/>
            <person name="Hyodo S Kuraku.S."/>
        </authorList>
    </citation>
    <scope>NUCLEOTIDE SEQUENCE [LARGE SCALE GENOMIC DNA]</scope>
</reference>
<dbReference type="Proteomes" id="UP000288216">
    <property type="component" value="Unassembled WGS sequence"/>
</dbReference>